<evidence type="ECO:0000313" key="2">
    <source>
        <dbReference type="Proteomes" id="UP001330812"/>
    </source>
</evidence>
<name>A0ABZ1IAL7_9PSEU</name>
<sequence length="95" mass="10788">MPGSIHTDSVHTGWVVEWDDEQGWGVLDCRTLPEQVWAHYSTVDAESAGNGRGGFRRLTPAAEVEFTVERAEQDGYHWRAVWAKEKAPKKQRGKH</sequence>
<dbReference type="Gene3D" id="2.40.50.140">
    <property type="entry name" value="Nucleic acid-binding proteins"/>
    <property type="match status" value="1"/>
</dbReference>
<protein>
    <submittedName>
        <fullName evidence="1">Cold shock domain-containing protein</fullName>
    </submittedName>
</protein>
<reference evidence="1 2" key="1">
    <citation type="journal article" date="2015" name="Int. J. Syst. Evol. Microbiol.">
        <title>Amycolatopsis rhabdoformis sp. nov., an actinomycete isolated from a tropical forest soil.</title>
        <authorList>
            <person name="Souza W.R."/>
            <person name="Silva R.E."/>
            <person name="Goodfellow M."/>
            <person name="Busarakam K."/>
            <person name="Figueiro F.S."/>
            <person name="Ferreira D."/>
            <person name="Rodrigues-Filho E."/>
            <person name="Moraes L.A.B."/>
            <person name="Zucchi T.D."/>
        </authorList>
    </citation>
    <scope>NUCLEOTIDE SEQUENCE [LARGE SCALE GENOMIC DNA]</scope>
    <source>
        <strain evidence="1 2">NCIMB 14900</strain>
    </source>
</reference>
<evidence type="ECO:0000313" key="1">
    <source>
        <dbReference type="EMBL" id="WSE31168.1"/>
    </source>
</evidence>
<dbReference type="InterPro" id="IPR012340">
    <property type="entry name" value="NA-bd_OB-fold"/>
</dbReference>
<dbReference type="SUPFAM" id="SSF50249">
    <property type="entry name" value="Nucleic acid-binding proteins"/>
    <property type="match status" value="1"/>
</dbReference>
<dbReference type="Proteomes" id="UP001330812">
    <property type="component" value="Chromosome"/>
</dbReference>
<gene>
    <name evidence="1" type="ORF">VSH64_03425</name>
</gene>
<dbReference type="RefSeq" id="WP_326833975.1">
    <property type="nucleotide sequence ID" value="NZ_CP142149.1"/>
</dbReference>
<organism evidence="1 2">
    <name type="scientific">Amycolatopsis rhabdoformis</name>
    <dbReference type="NCBI Taxonomy" id="1448059"/>
    <lineage>
        <taxon>Bacteria</taxon>
        <taxon>Bacillati</taxon>
        <taxon>Actinomycetota</taxon>
        <taxon>Actinomycetes</taxon>
        <taxon>Pseudonocardiales</taxon>
        <taxon>Pseudonocardiaceae</taxon>
        <taxon>Amycolatopsis</taxon>
    </lineage>
</organism>
<proteinExistence type="predicted"/>
<accession>A0ABZ1IAL7</accession>
<keyword evidence="2" id="KW-1185">Reference proteome</keyword>
<dbReference type="EMBL" id="CP142149">
    <property type="protein sequence ID" value="WSE31168.1"/>
    <property type="molecule type" value="Genomic_DNA"/>
</dbReference>